<dbReference type="AlphaFoldDB" id="A0AAD1Y0F9"/>
<name>A0AAD1Y0F9_EUPCR</name>
<dbReference type="Proteomes" id="UP001295684">
    <property type="component" value="Unassembled WGS sequence"/>
</dbReference>
<comment type="caution">
    <text evidence="3">The sequence shown here is derived from an EMBL/GenBank/DDBJ whole genome shotgun (WGS) entry which is preliminary data.</text>
</comment>
<feature type="coiled-coil region" evidence="1">
    <location>
        <begin position="103"/>
        <end position="137"/>
    </location>
</feature>
<evidence type="ECO:0000313" key="3">
    <source>
        <dbReference type="EMBL" id="CAI2382918.1"/>
    </source>
</evidence>
<reference evidence="3" key="1">
    <citation type="submission" date="2023-07" db="EMBL/GenBank/DDBJ databases">
        <authorList>
            <consortium name="AG Swart"/>
            <person name="Singh M."/>
            <person name="Singh A."/>
            <person name="Seah K."/>
            <person name="Emmerich C."/>
        </authorList>
    </citation>
    <scope>NUCLEOTIDE SEQUENCE</scope>
    <source>
        <strain evidence="3">DP1</strain>
    </source>
</reference>
<proteinExistence type="predicted"/>
<protein>
    <recommendedName>
        <fullName evidence="2">Cilium assembly protein DZIP1 N-terminal domain-containing protein</fullName>
    </recommendedName>
</protein>
<sequence length="150" mass="17903">MEEQPDSSKEFQFVFEDDSADLLFLKQFEILSVLKGDLQPILQFLDNATFSDVKENFPYQDEESLKLIKIMQMGIQYSLFTQKVLKKKAELCSQYALYEDLNYEKLKEFSKKQRRKIAELKKRLASYDETLDHFQKIRDKQDEHEIGEEI</sequence>
<evidence type="ECO:0000256" key="1">
    <source>
        <dbReference type="SAM" id="Coils"/>
    </source>
</evidence>
<evidence type="ECO:0000259" key="2">
    <source>
        <dbReference type="Pfam" id="PF13815"/>
    </source>
</evidence>
<dbReference type="InterPro" id="IPR032714">
    <property type="entry name" value="DZIP1_N"/>
</dbReference>
<organism evidence="3 4">
    <name type="scientific">Euplotes crassus</name>
    <dbReference type="NCBI Taxonomy" id="5936"/>
    <lineage>
        <taxon>Eukaryota</taxon>
        <taxon>Sar</taxon>
        <taxon>Alveolata</taxon>
        <taxon>Ciliophora</taxon>
        <taxon>Intramacronucleata</taxon>
        <taxon>Spirotrichea</taxon>
        <taxon>Hypotrichia</taxon>
        <taxon>Euplotida</taxon>
        <taxon>Euplotidae</taxon>
        <taxon>Moneuplotes</taxon>
    </lineage>
</organism>
<keyword evidence="4" id="KW-1185">Reference proteome</keyword>
<dbReference type="Pfam" id="PF13815">
    <property type="entry name" value="Dzip-like_N"/>
    <property type="match status" value="1"/>
</dbReference>
<dbReference type="EMBL" id="CAMPGE010025133">
    <property type="protein sequence ID" value="CAI2382918.1"/>
    <property type="molecule type" value="Genomic_DNA"/>
</dbReference>
<gene>
    <name evidence="3" type="ORF">ECRASSUSDP1_LOCUS24408</name>
</gene>
<feature type="domain" description="Cilium assembly protein DZIP1 N-terminal" evidence="2">
    <location>
        <begin position="11"/>
        <end position="123"/>
    </location>
</feature>
<accession>A0AAD1Y0F9</accession>
<evidence type="ECO:0000313" key="4">
    <source>
        <dbReference type="Proteomes" id="UP001295684"/>
    </source>
</evidence>
<keyword evidence="1" id="KW-0175">Coiled coil</keyword>